<evidence type="ECO:0000313" key="3">
    <source>
        <dbReference type="EMBL" id="ARU55538.1"/>
    </source>
</evidence>
<dbReference type="PROSITE" id="PS50110">
    <property type="entry name" value="RESPONSE_REGULATORY"/>
    <property type="match status" value="1"/>
</dbReference>
<feature type="modified residue" description="4-aspartylphosphate" evidence="1">
    <location>
        <position position="68"/>
    </location>
</feature>
<dbReference type="Gene3D" id="3.40.50.2300">
    <property type="match status" value="1"/>
</dbReference>
<keyword evidence="1" id="KW-0597">Phosphoprotein</keyword>
<dbReference type="SMART" id="SM00448">
    <property type="entry name" value="REC"/>
    <property type="match status" value="1"/>
</dbReference>
<evidence type="ECO:0000313" key="4">
    <source>
        <dbReference type="Proteomes" id="UP000196027"/>
    </source>
</evidence>
<dbReference type="Pfam" id="PF00072">
    <property type="entry name" value="Response_reg"/>
    <property type="match status" value="1"/>
</dbReference>
<protein>
    <submittedName>
        <fullName evidence="3">Response regulator receiver</fullName>
    </submittedName>
</protein>
<dbReference type="PANTHER" id="PTHR44520">
    <property type="entry name" value="RESPONSE REGULATOR RCP1-RELATED"/>
    <property type="match status" value="1"/>
</dbReference>
<dbReference type="InterPro" id="IPR052893">
    <property type="entry name" value="TCS_response_regulator"/>
</dbReference>
<name>A0A1Y0I4X6_9GAMM</name>
<dbReference type="InterPro" id="IPR001789">
    <property type="entry name" value="Sig_transdc_resp-reg_receiver"/>
</dbReference>
<dbReference type="InterPro" id="IPR011006">
    <property type="entry name" value="CheY-like_superfamily"/>
</dbReference>
<dbReference type="EMBL" id="CP021425">
    <property type="protein sequence ID" value="ARU55538.1"/>
    <property type="molecule type" value="Genomic_DNA"/>
</dbReference>
<dbReference type="Proteomes" id="UP000196027">
    <property type="component" value="Chromosome"/>
</dbReference>
<accession>A0A1Y0I4X6</accession>
<organism evidence="3 4">
    <name type="scientific">Oleiphilus messinensis</name>
    <dbReference type="NCBI Taxonomy" id="141451"/>
    <lineage>
        <taxon>Bacteria</taxon>
        <taxon>Pseudomonadati</taxon>
        <taxon>Pseudomonadota</taxon>
        <taxon>Gammaproteobacteria</taxon>
        <taxon>Oceanospirillales</taxon>
        <taxon>Oleiphilaceae</taxon>
        <taxon>Oleiphilus</taxon>
    </lineage>
</organism>
<keyword evidence="4" id="KW-1185">Reference proteome</keyword>
<dbReference type="OrthoDB" id="9793549at2"/>
<proteinExistence type="predicted"/>
<dbReference type="GO" id="GO:0000160">
    <property type="term" value="P:phosphorelay signal transduction system"/>
    <property type="evidence" value="ECO:0007669"/>
    <property type="project" value="InterPro"/>
</dbReference>
<dbReference type="AlphaFoldDB" id="A0A1Y0I4X6"/>
<reference evidence="3 4" key="1">
    <citation type="submission" date="2017-05" db="EMBL/GenBank/DDBJ databases">
        <title>Genomic insights into alkan degradation activity of Oleiphilus messinensis.</title>
        <authorList>
            <person name="Kozyavkin S.A."/>
            <person name="Slesarev A.I."/>
            <person name="Golyshin P.N."/>
            <person name="Korzhenkov A."/>
            <person name="Golyshina O.N."/>
            <person name="Toshchakov S.V."/>
        </authorList>
    </citation>
    <scope>NUCLEOTIDE SEQUENCE [LARGE SCALE GENOMIC DNA]</scope>
    <source>
        <strain evidence="3 4">ME102</strain>
    </source>
</reference>
<dbReference type="RefSeq" id="WP_087460631.1">
    <property type="nucleotide sequence ID" value="NZ_CP021425.1"/>
</dbReference>
<feature type="domain" description="Response regulatory" evidence="2">
    <location>
        <begin position="10"/>
        <end position="135"/>
    </location>
</feature>
<evidence type="ECO:0000259" key="2">
    <source>
        <dbReference type="PROSITE" id="PS50110"/>
    </source>
</evidence>
<dbReference type="CDD" id="cd17557">
    <property type="entry name" value="REC_Rcp-like"/>
    <property type="match status" value="1"/>
</dbReference>
<evidence type="ECO:0000256" key="1">
    <source>
        <dbReference type="PROSITE-ProRule" id="PRU00169"/>
    </source>
</evidence>
<dbReference type="KEGG" id="ome:OLMES_1461"/>
<dbReference type="SUPFAM" id="SSF52172">
    <property type="entry name" value="CheY-like"/>
    <property type="match status" value="1"/>
</dbReference>
<sequence>MTNSELGKPLIMLVDDDPDDLYLVKTAFNQTEFQPRFMFVNSGESLMHYLGSIKPFSGAQIPSLILLDLNMPVMDGKKTLESLKHQEQYRSIPVIVYTTSTSKLDIEEAYRLGANSYVIKAGTLEEMVKTMDSIGNYWLRTVQLHDK</sequence>
<gene>
    <name evidence="3" type="ORF">OLMES_1461</name>
</gene>